<evidence type="ECO:0000313" key="2">
    <source>
        <dbReference type="Proteomes" id="UP000093343"/>
    </source>
</evidence>
<protein>
    <recommendedName>
        <fullName evidence="3">Nucleotidyltransferase</fullName>
    </recommendedName>
</protein>
<sequence length="368" mass="42091">MARTIAEIQNEILIEKGKQTSLNGLTESKAAIWKLWINIVATAIWIHEKIVEKNALISRPHTLNWYREQALNFHYGMPIDTDSSNGMSIDPDSSNRMSLIWKEGSYQFDTSKLSETQIEEAKIIKHCAVSEIDLETVLDPNKKPEEIFSDYFHNKVGVVFIKVATVKGDKISRIDVPNELFAFKEYIAKIKDAGNHVFITSDQGDVLKLHLNVYIDPLTIYIDPKDIEYYQLKSLNRLLSDKEKIKLAEYELALATDPLNEKNGSLIVDEEEFPVINAVREHLKSIEFNGAFVKTYLVDDIQKAEGVKIPILSKVQTSVAKNPNDAQNPTITDATNIEYFIPKAGYFDMDTLEFEVNYIPYTFYRDKQ</sequence>
<organism evidence="1 2">
    <name type="scientific">Flavobacterium piscis</name>
    <dbReference type="NCBI Taxonomy" id="1114874"/>
    <lineage>
        <taxon>Bacteria</taxon>
        <taxon>Pseudomonadati</taxon>
        <taxon>Bacteroidota</taxon>
        <taxon>Flavobacteriia</taxon>
        <taxon>Flavobacteriales</taxon>
        <taxon>Flavobacteriaceae</taxon>
        <taxon>Flavobacterium</taxon>
    </lineage>
</organism>
<keyword evidence="2" id="KW-1185">Reference proteome</keyword>
<accession>A0ABX2XGN0</accession>
<name>A0ABX2XGN0_9FLAO</name>
<dbReference type="RefSeq" id="WP_065450609.1">
    <property type="nucleotide sequence ID" value="NZ_LVEN01000035.1"/>
</dbReference>
<proteinExistence type="predicted"/>
<comment type="caution">
    <text evidence="1">The sequence shown here is derived from an EMBL/GenBank/DDBJ whole genome shotgun (WGS) entry which is preliminary data.</text>
</comment>
<gene>
    <name evidence="1" type="ORF">FLP_16445</name>
</gene>
<evidence type="ECO:0008006" key="3">
    <source>
        <dbReference type="Google" id="ProtNLM"/>
    </source>
</evidence>
<dbReference type="Proteomes" id="UP000093343">
    <property type="component" value="Unassembled WGS sequence"/>
</dbReference>
<reference evidence="2" key="1">
    <citation type="submission" date="2016-03" db="EMBL/GenBank/DDBJ databases">
        <title>Draft genome sequence of Paenibacillus glacialis DSM 22343.</title>
        <authorList>
            <person name="Shin S.-K."/>
            <person name="Yi H."/>
        </authorList>
    </citation>
    <scope>NUCLEOTIDE SEQUENCE [LARGE SCALE GENOMIC DNA]</scope>
    <source>
        <strain evidence="2">CCUG 60099</strain>
    </source>
</reference>
<dbReference type="EMBL" id="LVEN01000035">
    <property type="protein sequence ID" value="OCB72104.1"/>
    <property type="molecule type" value="Genomic_DNA"/>
</dbReference>
<evidence type="ECO:0000313" key="1">
    <source>
        <dbReference type="EMBL" id="OCB72104.1"/>
    </source>
</evidence>